<dbReference type="EMBL" id="CAJVSB020000505">
    <property type="protein sequence ID" value="CAH2056657.1"/>
    <property type="molecule type" value="Genomic_DNA"/>
</dbReference>
<dbReference type="AlphaFoldDB" id="A0AAU9S033"/>
<evidence type="ECO:0000256" key="3">
    <source>
        <dbReference type="SAM" id="SignalP"/>
    </source>
</evidence>
<dbReference type="GO" id="GO:0008289">
    <property type="term" value="F:lipid binding"/>
    <property type="evidence" value="ECO:0007669"/>
    <property type="project" value="UniProtKB-KW"/>
</dbReference>
<reference evidence="5 6" key="1">
    <citation type="submission" date="2022-03" db="EMBL/GenBank/DDBJ databases">
        <authorList>
            <person name="Nunn A."/>
            <person name="Chopra R."/>
            <person name="Nunn A."/>
            <person name="Contreras Garrido A."/>
        </authorList>
    </citation>
    <scope>NUCLEOTIDE SEQUENCE [LARGE SCALE GENOMIC DNA]</scope>
</reference>
<gene>
    <name evidence="5" type="ORF">TAV2_LOCUS11877</name>
</gene>
<dbReference type="Pfam" id="PF00234">
    <property type="entry name" value="Tryp_alpha_amyl"/>
    <property type="match status" value="1"/>
</dbReference>
<comment type="similarity">
    <text evidence="1 2">Belongs to the plant LTP family.</text>
</comment>
<name>A0AAU9S033_THLAR</name>
<keyword evidence="2" id="KW-0813">Transport</keyword>
<proteinExistence type="inferred from homology"/>
<feature type="chain" id="PRO_5043314260" description="Non-specific lipid-transfer protein" evidence="3">
    <location>
        <begin position="24"/>
        <end position="114"/>
    </location>
</feature>
<dbReference type="PRINTS" id="PR00382">
    <property type="entry name" value="LIPIDTRNSFER"/>
</dbReference>
<keyword evidence="3" id="KW-0732">Signal</keyword>
<dbReference type="InterPro" id="IPR016140">
    <property type="entry name" value="Bifunc_inhib/LTP/seed_store"/>
</dbReference>
<dbReference type="Proteomes" id="UP000836841">
    <property type="component" value="Unassembled WGS sequence"/>
</dbReference>
<feature type="domain" description="Bifunctional inhibitor/plant lipid transfer protein/seed storage helical" evidence="4">
    <location>
        <begin position="27"/>
        <end position="112"/>
    </location>
</feature>
<organism evidence="5 6">
    <name type="scientific">Thlaspi arvense</name>
    <name type="common">Field penny-cress</name>
    <dbReference type="NCBI Taxonomy" id="13288"/>
    <lineage>
        <taxon>Eukaryota</taxon>
        <taxon>Viridiplantae</taxon>
        <taxon>Streptophyta</taxon>
        <taxon>Embryophyta</taxon>
        <taxon>Tracheophyta</taxon>
        <taxon>Spermatophyta</taxon>
        <taxon>Magnoliopsida</taxon>
        <taxon>eudicotyledons</taxon>
        <taxon>Gunneridae</taxon>
        <taxon>Pentapetalae</taxon>
        <taxon>rosids</taxon>
        <taxon>malvids</taxon>
        <taxon>Brassicales</taxon>
        <taxon>Brassicaceae</taxon>
        <taxon>Thlaspideae</taxon>
        <taxon>Thlaspi</taxon>
    </lineage>
</organism>
<dbReference type="InterPro" id="IPR036312">
    <property type="entry name" value="Bifun_inhib/LTP/seed_sf"/>
</dbReference>
<feature type="signal peptide" evidence="3">
    <location>
        <begin position="1"/>
        <end position="23"/>
    </location>
</feature>
<keyword evidence="6" id="KW-1185">Reference proteome</keyword>
<dbReference type="GO" id="GO:0006869">
    <property type="term" value="P:lipid transport"/>
    <property type="evidence" value="ECO:0007669"/>
    <property type="project" value="InterPro"/>
</dbReference>
<evidence type="ECO:0000313" key="6">
    <source>
        <dbReference type="Proteomes" id="UP000836841"/>
    </source>
</evidence>
<evidence type="ECO:0000313" key="5">
    <source>
        <dbReference type="EMBL" id="CAH2056657.1"/>
    </source>
</evidence>
<evidence type="ECO:0000259" key="4">
    <source>
        <dbReference type="SMART" id="SM00499"/>
    </source>
</evidence>
<comment type="function">
    <text evidence="2">Plant non-specific lipid-transfer proteins transfer phospholipids as well as galactolipids across membranes. May play a role in wax or cutin deposition in the cell walls of expanding epidermal cells and certain secretory tissues.</text>
</comment>
<dbReference type="CDD" id="cd01960">
    <property type="entry name" value="nsLTP1"/>
    <property type="match status" value="1"/>
</dbReference>
<dbReference type="SMART" id="SM00499">
    <property type="entry name" value="AAI"/>
    <property type="match status" value="1"/>
</dbReference>
<dbReference type="SUPFAM" id="SSF47699">
    <property type="entry name" value="Bifunctional inhibitor/lipid-transfer protein/seed storage 2S albumin"/>
    <property type="match status" value="1"/>
</dbReference>
<dbReference type="Gene3D" id="1.10.110.10">
    <property type="entry name" value="Plant lipid-transfer and hydrophobic proteins"/>
    <property type="match status" value="1"/>
</dbReference>
<protein>
    <recommendedName>
        <fullName evidence="2">Non-specific lipid-transfer protein</fullName>
    </recommendedName>
</protein>
<comment type="caution">
    <text evidence="5">The sequence shown here is derived from an EMBL/GenBank/DDBJ whole genome shotgun (WGS) entry which is preliminary data.</text>
</comment>
<evidence type="ECO:0000256" key="1">
    <source>
        <dbReference type="ARBA" id="ARBA00009748"/>
    </source>
</evidence>
<evidence type="ECO:0000256" key="2">
    <source>
        <dbReference type="RuleBase" id="RU000628"/>
    </source>
</evidence>
<keyword evidence="2" id="KW-0446">Lipid-binding</keyword>
<dbReference type="PANTHER" id="PTHR33076">
    <property type="entry name" value="NON-SPECIFIC LIPID-TRANSFER PROTEIN 2-RELATED"/>
    <property type="match status" value="1"/>
</dbReference>
<accession>A0AAU9S033</accession>
<sequence length="114" mass="11243">MAAVKIACLALCIILVAAPASEAAIGCGQVVGSLSQCLNYLRGGATAVPPACCSGVRSLNSMATTRADRQVVCNCLKSAASSVPASGLSKAAGIPGKCGVSIPYKISPSIDCSK</sequence>
<dbReference type="InterPro" id="IPR000528">
    <property type="entry name" value="Plant_nsLTP"/>
</dbReference>